<evidence type="ECO:0000256" key="4">
    <source>
        <dbReference type="ARBA" id="ARBA00022741"/>
    </source>
</evidence>
<dbReference type="GO" id="GO:0008017">
    <property type="term" value="F:microtubule binding"/>
    <property type="evidence" value="ECO:0007669"/>
    <property type="project" value="TreeGrafter"/>
</dbReference>
<protein>
    <recommendedName>
        <fullName evidence="1">dynamin GTPase</fullName>
        <ecNumber evidence="1">3.6.5.5</ecNumber>
    </recommendedName>
</protein>
<accession>A0A177B8I6</accession>
<gene>
    <name evidence="13" type="ORF">A3Q56_02371</name>
</gene>
<proteinExistence type="inferred from homology"/>
<dbReference type="SMART" id="SM00302">
    <property type="entry name" value="GED"/>
    <property type="match status" value="1"/>
</dbReference>
<dbReference type="OrthoDB" id="5061070at2759"/>
<dbReference type="PROSITE" id="PS51718">
    <property type="entry name" value="G_DYNAMIN_2"/>
    <property type="match status" value="1"/>
</dbReference>
<dbReference type="InterPro" id="IPR003130">
    <property type="entry name" value="GED"/>
</dbReference>
<dbReference type="InterPro" id="IPR001401">
    <property type="entry name" value="Dynamin_GTPase"/>
</dbReference>
<evidence type="ECO:0000256" key="7">
    <source>
        <dbReference type="ARBA" id="ARBA00023175"/>
    </source>
</evidence>
<keyword evidence="14" id="KW-1185">Reference proteome</keyword>
<comment type="catalytic activity">
    <reaction evidence="8">
        <text>GTP + H2O = GDP + phosphate + H(+)</text>
        <dbReference type="Rhea" id="RHEA:19669"/>
        <dbReference type="ChEBI" id="CHEBI:15377"/>
        <dbReference type="ChEBI" id="CHEBI:15378"/>
        <dbReference type="ChEBI" id="CHEBI:37565"/>
        <dbReference type="ChEBI" id="CHEBI:43474"/>
        <dbReference type="ChEBI" id="CHEBI:58189"/>
        <dbReference type="EC" id="3.6.5.5"/>
    </reaction>
</comment>
<dbReference type="Proteomes" id="UP000078046">
    <property type="component" value="Unassembled WGS sequence"/>
</dbReference>
<dbReference type="GO" id="GO:0031623">
    <property type="term" value="P:receptor internalization"/>
    <property type="evidence" value="ECO:0007669"/>
    <property type="project" value="TreeGrafter"/>
</dbReference>
<dbReference type="InterPro" id="IPR045063">
    <property type="entry name" value="Dynamin_N"/>
</dbReference>
<dbReference type="PROSITE" id="PS00410">
    <property type="entry name" value="G_DYNAMIN_1"/>
    <property type="match status" value="1"/>
</dbReference>
<dbReference type="Gene3D" id="3.40.50.300">
    <property type="entry name" value="P-loop containing nucleotide triphosphate hydrolases"/>
    <property type="match status" value="1"/>
</dbReference>
<dbReference type="Pfam" id="PF02212">
    <property type="entry name" value="GED"/>
    <property type="match status" value="1"/>
</dbReference>
<dbReference type="InterPro" id="IPR000375">
    <property type="entry name" value="Dynamin_stalk"/>
</dbReference>
<dbReference type="Gene3D" id="1.20.120.1240">
    <property type="entry name" value="Dynamin, middle domain"/>
    <property type="match status" value="1"/>
</dbReference>
<dbReference type="PANTHER" id="PTHR11566">
    <property type="entry name" value="DYNAMIN"/>
    <property type="match status" value="1"/>
</dbReference>
<comment type="caution">
    <text evidence="13">The sequence shown here is derived from an EMBL/GenBank/DDBJ whole genome shotgun (WGS) entry which is preliminary data.</text>
</comment>
<evidence type="ECO:0000256" key="1">
    <source>
        <dbReference type="ARBA" id="ARBA00011980"/>
    </source>
</evidence>
<dbReference type="InterPro" id="IPR030381">
    <property type="entry name" value="G_DYNAMIN_dom"/>
</dbReference>
<keyword evidence="5" id="KW-0378">Hydrolase</keyword>
<keyword evidence="2" id="KW-0254">Endocytosis</keyword>
<evidence type="ECO:0000313" key="14">
    <source>
        <dbReference type="Proteomes" id="UP000078046"/>
    </source>
</evidence>
<evidence type="ECO:0000256" key="5">
    <source>
        <dbReference type="ARBA" id="ARBA00022801"/>
    </source>
</evidence>
<keyword evidence="7" id="KW-0505">Motor protein</keyword>
<dbReference type="EC" id="3.6.5.5" evidence="1"/>
<dbReference type="GO" id="GO:0005886">
    <property type="term" value="C:plasma membrane"/>
    <property type="evidence" value="ECO:0007669"/>
    <property type="project" value="TreeGrafter"/>
</dbReference>
<sequence>MNNRDIESLIPLVNKLQDTATLTGEGFFLDLPQIAVVGSQSAGKSSVLENFVGRDFLPRGNGIVTRRPLVLKLVQKEEEYAEFLHCRGKIFYDFDKVCQEIVDETERTVPNKNISNKAINLTVYSPNVLNLTLIDLPGMTRVAVGDQPHDIGESIRAMILEYISSENTLILAVTPANIDLANSDALNIAREVDPSGFRTIGVITKLDIMDSGTDAKDTLMNKVIPLRRGYIGIVNRSQRDIDGKKDINSALNSEREFFLKNPAYRQIHSKQGTKFLQKTLSDQLTNHIRMVLPSLKERIQMKYKILENEIKQYDDVTSDDPSKTTKVIAAHLNVISEKFNSAVDGQGNLSGTELSSGARISSLLHERLSYEINKININGRDMDTHIGYIIKNSLGIKSSIFSPTKAFEIITLDIIKELYEPCIKIVDLVNAEMRTIFHEILKSIERYPIMMAELSSLLITELDKQDKLLKKAIEMMINYQVNTESIIFHLLFLSCFSYIYKDFRHLELSVNSTTNDDIEDWKAALLCAGVTIEKGSTAEEEAKEKQNDCKDTKDVQLMKQIFIIKRYVSSYMKITLKTQLDLVPKMVIFYYINYLKSFLSCDLMAYLFSRMNTNNLLEESENERINREETIKFFEATKEALAIINQVSCSTNTTPLPPSVKTVPLKISSVQSTLPKRLDNNRFDSMFPTSGFSNEPIKQKNAPIRTAPQPKDKSLFNPFNQNKTSGGLPPPILPSHHTPPSPRRPTPKLPNRP</sequence>
<dbReference type="InterPro" id="IPR020850">
    <property type="entry name" value="GED_dom"/>
</dbReference>
<feature type="domain" description="Dynamin-type G" evidence="12">
    <location>
        <begin position="28"/>
        <end position="293"/>
    </location>
</feature>
<dbReference type="InterPro" id="IPR019762">
    <property type="entry name" value="Dynamin_GTPase_CS"/>
</dbReference>
<dbReference type="AlphaFoldDB" id="A0A177B8I6"/>
<dbReference type="PANTHER" id="PTHR11566:SF212">
    <property type="entry name" value="DYNAMIN"/>
    <property type="match status" value="1"/>
</dbReference>
<dbReference type="PROSITE" id="PS51388">
    <property type="entry name" value="GED"/>
    <property type="match status" value="1"/>
</dbReference>
<keyword evidence="4 9" id="KW-0547">Nucleotide-binding</keyword>
<dbReference type="InterPro" id="IPR027417">
    <property type="entry name" value="P-loop_NTPase"/>
</dbReference>
<evidence type="ECO:0000256" key="6">
    <source>
        <dbReference type="ARBA" id="ARBA00023134"/>
    </source>
</evidence>
<evidence type="ECO:0000256" key="9">
    <source>
        <dbReference type="RuleBase" id="RU003932"/>
    </source>
</evidence>
<dbReference type="Pfam" id="PF00350">
    <property type="entry name" value="Dynamin_N"/>
    <property type="match status" value="1"/>
</dbReference>
<dbReference type="GO" id="GO:0003924">
    <property type="term" value="F:GTPase activity"/>
    <property type="evidence" value="ECO:0007669"/>
    <property type="project" value="InterPro"/>
</dbReference>
<feature type="region of interest" description="Disordered" evidence="10">
    <location>
        <begin position="679"/>
        <end position="753"/>
    </location>
</feature>
<evidence type="ECO:0000313" key="13">
    <source>
        <dbReference type="EMBL" id="OAF69881.1"/>
    </source>
</evidence>
<comment type="similarity">
    <text evidence="9">Belongs to the TRAFAC class dynamin-like GTPase superfamily. Dynamin/Fzo/YdjA family.</text>
</comment>
<feature type="compositionally biased region" description="Pro residues" evidence="10">
    <location>
        <begin position="728"/>
        <end position="753"/>
    </location>
</feature>
<dbReference type="InterPro" id="IPR022812">
    <property type="entry name" value="Dynamin"/>
</dbReference>
<feature type="domain" description="GED" evidence="11">
    <location>
        <begin position="561"/>
        <end position="652"/>
    </location>
</feature>
<dbReference type="EMBL" id="LWCA01000216">
    <property type="protein sequence ID" value="OAF69881.1"/>
    <property type="molecule type" value="Genomic_DNA"/>
</dbReference>
<name>A0A177B8I6_9BILA</name>
<dbReference type="PRINTS" id="PR00195">
    <property type="entry name" value="DYNAMIN"/>
</dbReference>
<reference evidence="13 14" key="1">
    <citation type="submission" date="2016-04" db="EMBL/GenBank/DDBJ databases">
        <title>The genome of Intoshia linei affirms orthonectids as highly simplified spiralians.</title>
        <authorList>
            <person name="Mikhailov K.V."/>
            <person name="Slusarev G.S."/>
            <person name="Nikitin M.A."/>
            <person name="Logacheva M.D."/>
            <person name="Penin A."/>
            <person name="Aleoshin V."/>
            <person name="Panchin Y.V."/>
        </authorList>
    </citation>
    <scope>NUCLEOTIDE SEQUENCE [LARGE SCALE GENOMIC DNA]</scope>
    <source>
        <strain evidence="13">Intl2013</strain>
        <tissue evidence="13">Whole animal</tissue>
    </source>
</reference>
<dbReference type="CDD" id="cd08771">
    <property type="entry name" value="DLP_1"/>
    <property type="match status" value="1"/>
</dbReference>
<dbReference type="SMART" id="SM00053">
    <property type="entry name" value="DYNc"/>
    <property type="match status" value="1"/>
</dbReference>
<evidence type="ECO:0000256" key="3">
    <source>
        <dbReference type="ARBA" id="ARBA00022701"/>
    </source>
</evidence>
<evidence type="ECO:0000256" key="2">
    <source>
        <dbReference type="ARBA" id="ARBA00022583"/>
    </source>
</evidence>
<evidence type="ECO:0000259" key="11">
    <source>
        <dbReference type="PROSITE" id="PS51388"/>
    </source>
</evidence>
<evidence type="ECO:0000256" key="8">
    <source>
        <dbReference type="ARBA" id="ARBA00048040"/>
    </source>
</evidence>
<dbReference type="FunFam" id="3.40.50.300:FF:000045">
    <property type="entry name" value="dynamin-1 isoform X2"/>
    <property type="match status" value="1"/>
</dbReference>
<dbReference type="GO" id="GO:0005525">
    <property type="term" value="F:GTP binding"/>
    <property type="evidence" value="ECO:0007669"/>
    <property type="project" value="UniProtKB-KW"/>
</dbReference>
<evidence type="ECO:0000256" key="10">
    <source>
        <dbReference type="SAM" id="MobiDB-lite"/>
    </source>
</evidence>
<dbReference type="GO" id="GO:0005737">
    <property type="term" value="C:cytoplasm"/>
    <property type="evidence" value="ECO:0007669"/>
    <property type="project" value="TreeGrafter"/>
</dbReference>
<keyword evidence="6 9" id="KW-0342">GTP-binding</keyword>
<keyword evidence="3" id="KW-0493">Microtubule</keyword>
<dbReference type="Pfam" id="PF01031">
    <property type="entry name" value="Dynamin_M"/>
    <property type="match status" value="1"/>
</dbReference>
<dbReference type="GO" id="GO:0005874">
    <property type="term" value="C:microtubule"/>
    <property type="evidence" value="ECO:0007669"/>
    <property type="project" value="UniProtKB-KW"/>
</dbReference>
<evidence type="ECO:0000259" key="12">
    <source>
        <dbReference type="PROSITE" id="PS51718"/>
    </source>
</evidence>
<organism evidence="13 14">
    <name type="scientific">Intoshia linei</name>
    <dbReference type="NCBI Taxonomy" id="1819745"/>
    <lineage>
        <taxon>Eukaryota</taxon>
        <taxon>Metazoa</taxon>
        <taxon>Spiralia</taxon>
        <taxon>Lophotrochozoa</taxon>
        <taxon>Mesozoa</taxon>
        <taxon>Orthonectida</taxon>
        <taxon>Rhopaluridae</taxon>
        <taxon>Intoshia</taxon>
    </lineage>
</organism>
<dbReference type="SUPFAM" id="SSF52540">
    <property type="entry name" value="P-loop containing nucleoside triphosphate hydrolases"/>
    <property type="match status" value="1"/>
</dbReference>